<proteinExistence type="predicted"/>
<evidence type="ECO:0000313" key="3">
    <source>
        <dbReference type="Proteomes" id="UP000320653"/>
    </source>
</evidence>
<protein>
    <submittedName>
        <fullName evidence="2">Uncharacterized protein</fullName>
    </submittedName>
</protein>
<feature type="signal peptide" evidence="1">
    <location>
        <begin position="1"/>
        <end position="23"/>
    </location>
</feature>
<dbReference type="PROSITE" id="PS51257">
    <property type="entry name" value="PROKAR_LIPOPROTEIN"/>
    <property type="match status" value="1"/>
</dbReference>
<dbReference type="RefSeq" id="WP_145637967.1">
    <property type="nucleotide sequence ID" value="NZ_VIWP01000003.1"/>
</dbReference>
<evidence type="ECO:0000313" key="2">
    <source>
        <dbReference type="EMBL" id="TWF55088.1"/>
    </source>
</evidence>
<comment type="caution">
    <text evidence="2">The sequence shown here is derived from an EMBL/GenBank/DDBJ whole genome shotgun (WGS) entry which is preliminary data.</text>
</comment>
<dbReference type="OrthoDB" id="9840555at2"/>
<keyword evidence="3" id="KW-1185">Reference proteome</keyword>
<evidence type="ECO:0000256" key="1">
    <source>
        <dbReference type="SAM" id="SignalP"/>
    </source>
</evidence>
<keyword evidence="1" id="KW-0732">Signal</keyword>
<accession>A0A561QXI8</accession>
<feature type="chain" id="PRO_5021789600" evidence="1">
    <location>
        <begin position="24"/>
        <end position="180"/>
    </location>
</feature>
<organism evidence="2 3">
    <name type="scientific">Neorhizobium alkalisoli</name>
    <dbReference type="NCBI Taxonomy" id="528178"/>
    <lineage>
        <taxon>Bacteria</taxon>
        <taxon>Pseudomonadati</taxon>
        <taxon>Pseudomonadota</taxon>
        <taxon>Alphaproteobacteria</taxon>
        <taxon>Hyphomicrobiales</taxon>
        <taxon>Rhizobiaceae</taxon>
        <taxon>Rhizobium/Agrobacterium group</taxon>
        <taxon>Neorhizobium</taxon>
    </lineage>
</organism>
<dbReference type="AlphaFoldDB" id="A0A561QXI8"/>
<reference evidence="2 3" key="1">
    <citation type="submission" date="2019-06" db="EMBL/GenBank/DDBJ databases">
        <title>Sorghum-associated microbial communities from plants grown in Nebraska, USA.</title>
        <authorList>
            <person name="Schachtman D."/>
        </authorList>
    </citation>
    <scope>NUCLEOTIDE SEQUENCE [LARGE SCALE GENOMIC DNA]</scope>
    <source>
        <strain evidence="2 3">1225</strain>
    </source>
</reference>
<name>A0A561QXI8_9HYPH</name>
<sequence>MRLSVASMLALSLALGAAGCSQADDPPKGPQKFAAEACPFTIDIPGNAKLDSSGIETTDFQPEKQVSAFWNAPDTEFVVMCMGIPNYKLDAGYVDNICSPKNPNLVVGSICGPTQKFGGVEVAMPMTGPDSGVAYYWIYTGHKEGKGRLSFRVATTKSKPDDQEKQRIDTLAQSVFETIR</sequence>
<dbReference type="Proteomes" id="UP000320653">
    <property type="component" value="Unassembled WGS sequence"/>
</dbReference>
<dbReference type="EMBL" id="VIWP01000003">
    <property type="protein sequence ID" value="TWF55088.1"/>
    <property type="molecule type" value="Genomic_DNA"/>
</dbReference>
<gene>
    <name evidence="2" type="ORF">FHW37_103962</name>
</gene>